<name>A0AAV1K600_9NEOP</name>
<keyword evidence="12" id="KW-0206">Cytoskeleton</keyword>
<evidence type="ECO:0008006" key="17">
    <source>
        <dbReference type="Google" id="ProtNLM"/>
    </source>
</evidence>
<dbReference type="Proteomes" id="UP001314205">
    <property type="component" value="Unassembled WGS sequence"/>
</dbReference>
<dbReference type="GO" id="GO:0005856">
    <property type="term" value="C:cytoskeleton"/>
    <property type="evidence" value="ECO:0007669"/>
    <property type="project" value="UniProtKB-SubCell"/>
</dbReference>
<evidence type="ECO:0000256" key="5">
    <source>
        <dbReference type="ARBA" id="ARBA00022490"/>
    </source>
</evidence>
<dbReference type="EMBL" id="CAVLGL010000001">
    <property type="protein sequence ID" value="CAK1578295.1"/>
    <property type="molecule type" value="Genomic_DNA"/>
</dbReference>
<evidence type="ECO:0000256" key="2">
    <source>
        <dbReference type="ARBA" id="ARBA00004274"/>
    </source>
</evidence>
<evidence type="ECO:0000256" key="11">
    <source>
        <dbReference type="ARBA" id="ARBA00023180"/>
    </source>
</evidence>
<keyword evidence="5" id="KW-0963">Cytoplasm</keyword>
<keyword evidence="10" id="KW-1015">Disulfide bond</keyword>
<feature type="transmembrane region" description="Helical" evidence="14">
    <location>
        <begin position="53"/>
        <end position="75"/>
    </location>
</feature>
<evidence type="ECO:0000256" key="9">
    <source>
        <dbReference type="ARBA" id="ARBA00023136"/>
    </source>
</evidence>
<reference evidence="15 16" key="1">
    <citation type="submission" date="2023-11" db="EMBL/GenBank/DDBJ databases">
        <authorList>
            <person name="Hedman E."/>
            <person name="Englund M."/>
            <person name="Stromberg M."/>
            <person name="Nyberg Akerstrom W."/>
            <person name="Nylinder S."/>
            <person name="Jareborg N."/>
            <person name="Kallberg Y."/>
            <person name="Kronander E."/>
        </authorList>
    </citation>
    <scope>NUCLEOTIDE SEQUENCE [LARGE SCALE GENOMIC DNA]</scope>
</reference>
<evidence type="ECO:0000256" key="8">
    <source>
        <dbReference type="ARBA" id="ARBA00022989"/>
    </source>
</evidence>
<evidence type="ECO:0000313" key="16">
    <source>
        <dbReference type="Proteomes" id="UP001314205"/>
    </source>
</evidence>
<dbReference type="PANTHER" id="PTHR12939">
    <property type="entry name" value="SARCOGLYCAN"/>
    <property type="match status" value="1"/>
</dbReference>
<gene>
    <name evidence="15" type="ORF">PARMNEM_LOCUS390</name>
</gene>
<evidence type="ECO:0000256" key="3">
    <source>
        <dbReference type="ARBA" id="ARBA00007574"/>
    </source>
</evidence>
<keyword evidence="16" id="KW-1185">Reference proteome</keyword>
<dbReference type="GO" id="GO:0042383">
    <property type="term" value="C:sarcolemma"/>
    <property type="evidence" value="ECO:0007669"/>
    <property type="project" value="UniProtKB-SubCell"/>
</dbReference>
<dbReference type="Pfam" id="PF04790">
    <property type="entry name" value="Sarcoglycan_1"/>
    <property type="match status" value="1"/>
</dbReference>
<keyword evidence="8 14" id="KW-1133">Transmembrane helix</keyword>
<proteinExistence type="inferred from homology"/>
<accession>A0AAV1K600</accession>
<comment type="similarity">
    <text evidence="3">Belongs to the sarcoglycan beta/delta/gamma/zeta family.</text>
</comment>
<evidence type="ECO:0000256" key="1">
    <source>
        <dbReference type="ARBA" id="ARBA00004245"/>
    </source>
</evidence>
<evidence type="ECO:0000256" key="13">
    <source>
        <dbReference type="SAM" id="MobiDB-lite"/>
    </source>
</evidence>
<keyword evidence="11" id="KW-0325">Glycoprotein</keyword>
<feature type="region of interest" description="Disordered" evidence="13">
    <location>
        <begin position="1"/>
        <end position="33"/>
    </location>
</feature>
<comment type="subcellular location">
    <subcellularLocation>
        <location evidence="2">Cell membrane</location>
        <location evidence="2">Sarcolemma</location>
        <topology evidence="2">Single-pass type II membrane protein</topology>
    </subcellularLocation>
    <subcellularLocation>
        <location evidence="1">Cytoplasm</location>
        <location evidence="1">Cytoskeleton</location>
    </subcellularLocation>
</comment>
<dbReference type="InterPro" id="IPR006875">
    <property type="entry name" value="Sarcoglycan"/>
</dbReference>
<dbReference type="InterPro" id="IPR039972">
    <property type="entry name" value="Sarcoglycan_gamma/delta/zeta"/>
</dbReference>
<comment type="caution">
    <text evidence="15">The sequence shown here is derived from an EMBL/GenBank/DDBJ whole genome shotgun (WGS) entry which is preliminary data.</text>
</comment>
<evidence type="ECO:0000256" key="14">
    <source>
        <dbReference type="SAM" id="Phobius"/>
    </source>
</evidence>
<evidence type="ECO:0000256" key="12">
    <source>
        <dbReference type="ARBA" id="ARBA00023212"/>
    </source>
</evidence>
<dbReference type="AlphaFoldDB" id="A0AAV1K600"/>
<evidence type="ECO:0000256" key="6">
    <source>
        <dbReference type="ARBA" id="ARBA00022692"/>
    </source>
</evidence>
<evidence type="ECO:0000256" key="10">
    <source>
        <dbReference type="ARBA" id="ARBA00023157"/>
    </source>
</evidence>
<keyword evidence="4" id="KW-1003">Cell membrane</keyword>
<dbReference type="GO" id="GO:0016012">
    <property type="term" value="C:sarcoglycan complex"/>
    <property type="evidence" value="ECO:0007669"/>
    <property type="project" value="InterPro"/>
</dbReference>
<evidence type="ECO:0000256" key="4">
    <source>
        <dbReference type="ARBA" id="ARBA00022475"/>
    </source>
</evidence>
<organism evidence="15 16">
    <name type="scientific">Parnassius mnemosyne</name>
    <name type="common">clouded apollo</name>
    <dbReference type="NCBI Taxonomy" id="213953"/>
    <lineage>
        <taxon>Eukaryota</taxon>
        <taxon>Metazoa</taxon>
        <taxon>Ecdysozoa</taxon>
        <taxon>Arthropoda</taxon>
        <taxon>Hexapoda</taxon>
        <taxon>Insecta</taxon>
        <taxon>Pterygota</taxon>
        <taxon>Neoptera</taxon>
        <taxon>Endopterygota</taxon>
        <taxon>Lepidoptera</taxon>
        <taxon>Glossata</taxon>
        <taxon>Ditrysia</taxon>
        <taxon>Papilionoidea</taxon>
        <taxon>Papilionidae</taxon>
        <taxon>Parnassiinae</taxon>
        <taxon>Parnassini</taxon>
        <taxon>Parnassius</taxon>
        <taxon>Driopa</taxon>
    </lineage>
</organism>
<keyword evidence="9 14" id="KW-0472">Membrane</keyword>
<protein>
    <recommendedName>
        <fullName evidence="17">Beta-sarcoglycan</fullName>
    </recommendedName>
</protein>
<keyword evidence="7" id="KW-0735">Signal-anchor</keyword>
<evidence type="ECO:0000256" key="7">
    <source>
        <dbReference type="ARBA" id="ARBA00022968"/>
    </source>
</evidence>
<evidence type="ECO:0000313" key="15">
    <source>
        <dbReference type="EMBL" id="CAK1578295.1"/>
    </source>
</evidence>
<keyword evidence="6 14" id="KW-0812">Transmembrane</keyword>
<dbReference type="PANTHER" id="PTHR12939:SF10">
    <property type="entry name" value="EG:4F1.1 PROTEIN"/>
    <property type="match status" value="1"/>
</dbReference>
<dbReference type="GO" id="GO:0060047">
    <property type="term" value="P:heart contraction"/>
    <property type="evidence" value="ECO:0007669"/>
    <property type="project" value="TreeGrafter"/>
</dbReference>
<sequence length="314" mass="34180">MSREEADASSGAIHGWGFTPTGDPPPVSVASNGQTKSKCLPEIISKGWKRSTLYGILLFLMILILLNIALTLWIVSALRLSMKGIGPIKIIKDGIQLEGQAWVLDNLVASTITSQIAQPITLHSFRNFTVLVSEPNHGEIAKMFIKRDNIEYSGKKFEVHDGKGANVFHASREEVRVFADAFAVDGEGGLTVNSAIQAPLIRAPPSSKLQLESLTRRLDLRAPQSIYLESRAGGIEITAHTNIHLDSIVGAIKIDAPNIVIDNLKIANTTIKPQKYNRANKVYQLCACASGKLYLASPDALCTIPENDTELCRL</sequence>